<keyword evidence="3" id="KW-1185">Reference proteome</keyword>
<organism evidence="2 3">
    <name type="scientific">Stylosanthes scabra</name>
    <dbReference type="NCBI Taxonomy" id="79078"/>
    <lineage>
        <taxon>Eukaryota</taxon>
        <taxon>Viridiplantae</taxon>
        <taxon>Streptophyta</taxon>
        <taxon>Embryophyta</taxon>
        <taxon>Tracheophyta</taxon>
        <taxon>Spermatophyta</taxon>
        <taxon>Magnoliopsida</taxon>
        <taxon>eudicotyledons</taxon>
        <taxon>Gunneridae</taxon>
        <taxon>Pentapetalae</taxon>
        <taxon>rosids</taxon>
        <taxon>fabids</taxon>
        <taxon>Fabales</taxon>
        <taxon>Fabaceae</taxon>
        <taxon>Papilionoideae</taxon>
        <taxon>50 kb inversion clade</taxon>
        <taxon>dalbergioids sensu lato</taxon>
        <taxon>Dalbergieae</taxon>
        <taxon>Pterocarpus clade</taxon>
        <taxon>Stylosanthes</taxon>
    </lineage>
</organism>
<gene>
    <name evidence="2" type="ORF">PIB30_077500</name>
</gene>
<evidence type="ECO:0000313" key="3">
    <source>
        <dbReference type="Proteomes" id="UP001341840"/>
    </source>
</evidence>
<comment type="caution">
    <text evidence="2">The sequence shown here is derived from an EMBL/GenBank/DDBJ whole genome shotgun (WGS) entry which is preliminary data.</text>
</comment>
<protein>
    <recommendedName>
        <fullName evidence="4">Secreted protein</fullName>
    </recommendedName>
</protein>
<dbReference type="Proteomes" id="UP001341840">
    <property type="component" value="Unassembled WGS sequence"/>
</dbReference>
<keyword evidence="1" id="KW-0732">Signal</keyword>
<name>A0ABU6QR76_9FABA</name>
<reference evidence="2 3" key="1">
    <citation type="journal article" date="2023" name="Plants (Basel)">
        <title>Bridging the Gap: Combining Genomics and Transcriptomics Approaches to Understand Stylosanthes scabra, an Orphan Legume from the Brazilian Caatinga.</title>
        <authorList>
            <person name="Ferreira-Neto J.R.C."/>
            <person name="da Silva M.D."/>
            <person name="Binneck E."/>
            <person name="de Melo N.F."/>
            <person name="da Silva R.H."/>
            <person name="de Melo A.L.T.M."/>
            <person name="Pandolfi V."/>
            <person name="Bustamante F.O."/>
            <person name="Brasileiro-Vidal A.C."/>
            <person name="Benko-Iseppon A.M."/>
        </authorList>
    </citation>
    <scope>NUCLEOTIDE SEQUENCE [LARGE SCALE GENOMIC DNA]</scope>
    <source>
        <tissue evidence="2">Leaves</tissue>
    </source>
</reference>
<evidence type="ECO:0000256" key="1">
    <source>
        <dbReference type="SAM" id="SignalP"/>
    </source>
</evidence>
<evidence type="ECO:0000313" key="2">
    <source>
        <dbReference type="EMBL" id="MED6114146.1"/>
    </source>
</evidence>
<feature type="chain" id="PRO_5046394307" description="Secreted protein" evidence="1">
    <location>
        <begin position="18"/>
        <end position="120"/>
    </location>
</feature>
<accession>A0ABU6QR76</accession>
<proteinExistence type="predicted"/>
<dbReference type="EMBL" id="JASCZI010001044">
    <property type="protein sequence ID" value="MED6114146.1"/>
    <property type="molecule type" value="Genomic_DNA"/>
</dbReference>
<sequence>MWRMLVFLVDGAPTVTGGVFQYQRQRRIVSPIVAKPPPLLAAVFPWEHRGRSCNYEDAAFTSSLVEPLSLREVATTPCDAASTTAGFSWSRGGQVAVSGGGLIQQILTDSLALRQVHRIK</sequence>
<evidence type="ECO:0008006" key="4">
    <source>
        <dbReference type="Google" id="ProtNLM"/>
    </source>
</evidence>
<feature type="signal peptide" evidence="1">
    <location>
        <begin position="1"/>
        <end position="17"/>
    </location>
</feature>